<evidence type="ECO:0000313" key="3">
    <source>
        <dbReference type="EMBL" id="CAD2179541.1"/>
    </source>
</evidence>
<sequence length="381" mass="38817">MISITSYFLLFLSLLFLFDFTTSNCIEYCFVPPQQYSGCNICGGYGYGSGYGFTGGYGGYVPQQTQQLYVPQQQQYVPQQVVVQPAGGGVGGSGYPSGQGYIPQSGGVIPQTTGGQSYGGTTGNGGGNVGGGTSGCGSGGCSAGGTGGTTGGSNYGGGESSGGTVSGSGLGGSTGGTGGGETGGTTGGEEGTGGTNGGVVGDLKVVMVAVQEVREQTQQVAVWALEDLQPVAAVMVVDKREVRNDFSTQVATGENKQCCSCGNSGGCYQTSPQQTAAGGSVAVQPVAVQPTGTAQASGQPQKGYGDVRRKKFSSRHRQRQIFGRGTMVNHMAMLSQLQPIPPVKREKNPPKPFTLFNKSPVDAMKSKGQSFENRAAKLKKI</sequence>
<feature type="signal peptide" evidence="2">
    <location>
        <begin position="1"/>
        <end position="23"/>
    </location>
</feature>
<feature type="compositionally biased region" description="Polar residues" evidence="1">
    <location>
        <begin position="291"/>
        <end position="300"/>
    </location>
</feature>
<feature type="region of interest" description="Disordered" evidence="1">
    <location>
        <begin position="152"/>
        <end position="198"/>
    </location>
</feature>
<dbReference type="EMBL" id="CAJEWN010000347">
    <property type="protein sequence ID" value="CAD2179541.1"/>
    <property type="molecule type" value="Genomic_DNA"/>
</dbReference>
<dbReference type="OrthoDB" id="5909632at2759"/>
<evidence type="ECO:0000256" key="1">
    <source>
        <dbReference type="SAM" id="MobiDB-lite"/>
    </source>
</evidence>
<gene>
    <name evidence="3" type="ORF">MENT_LOCUS31550</name>
</gene>
<reference evidence="3 4" key="1">
    <citation type="submission" date="2020-08" db="EMBL/GenBank/DDBJ databases">
        <authorList>
            <person name="Koutsovoulos G."/>
            <person name="Danchin GJ E."/>
        </authorList>
    </citation>
    <scope>NUCLEOTIDE SEQUENCE [LARGE SCALE GENOMIC DNA]</scope>
</reference>
<feature type="region of interest" description="Disordered" evidence="1">
    <location>
        <begin position="291"/>
        <end position="316"/>
    </location>
</feature>
<accession>A0A6V7VZB7</accession>
<name>A0A6V7VZB7_MELEN</name>
<comment type="caution">
    <text evidence="3">The sequence shown here is derived from an EMBL/GenBank/DDBJ whole genome shotgun (WGS) entry which is preliminary data.</text>
</comment>
<organism evidence="3 4">
    <name type="scientific">Meloidogyne enterolobii</name>
    <name type="common">Root-knot nematode worm</name>
    <name type="synonym">Meloidogyne mayaguensis</name>
    <dbReference type="NCBI Taxonomy" id="390850"/>
    <lineage>
        <taxon>Eukaryota</taxon>
        <taxon>Metazoa</taxon>
        <taxon>Ecdysozoa</taxon>
        <taxon>Nematoda</taxon>
        <taxon>Chromadorea</taxon>
        <taxon>Rhabditida</taxon>
        <taxon>Tylenchina</taxon>
        <taxon>Tylenchomorpha</taxon>
        <taxon>Tylenchoidea</taxon>
        <taxon>Meloidogynidae</taxon>
        <taxon>Meloidogyninae</taxon>
        <taxon>Meloidogyne</taxon>
    </lineage>
</organism>
<protein>
    <submittedName>
        <fullName evidence="3">Uncharacterized protein</fullName>
    </submittedName>
</protein>
<feature type="chain" id="PRO_5028154165" evidence="2">
    <location>
        <begin position="24"/>
        <end position="381"/>
    </location>
</feature>
<proteinExistence type="predicted"/>
<evidence type="ECO:0000256" key="2">
    <source>
        <dbReference type="SAM" id="SignalP"/>
    </source>
</evidence>
<keyword evidence="2" id="KW-0732">Signal</keyword>
<dbReference type="AlphaFoldDB" id="A0A6V7VZB7"/>
<evidence type="ECO:0000313" key="4">
    <source>
        <dbReference type="Proteomes" id="UP000580250"/>
    </source>
</evidence>
<dbReference type="Proteomes" id="UP000580250">
    <property type="component" value="Unassembled WGS sequence"/>
</dbReference>